<evidence type="ECO:0000313" key="5">
    <source>
        <dbReference type="Proteomes" id="UP000005220"/>
    </source>
</evidence>
<dbReference type="AlphaFoldDB" id="H2AZP3"/>
<protein>
    <recommendedName>
        <fullName evidence="3">GYF domain-containing protein</fullName>
    </recommendedName>
</protein>
<keyword evidence="1" id="KW-0175">Coiled coil</keyword>
<dbReference type="KEGG" id="kaf:KAFR_0I00620"/>
<feature type="coiled-coil region" evidence="1">
    <location>
        <begin position="537"/>
        <end position="579"/>
    </location>
</feature>
<dbReference type="RefSeq" id="XP_003958978.1">
    <property type="nucleotide sequence ID" value="XM_003958929.1"/>
</dbReference>
<dbReference type="Gene3D" id="3.30.1490.40">
    <property type="match status" value="1"/>
</dbReference>
<evidence type="ECO:0000256" key="2">
    <source>
        <dbReference type="SAM" id="MobiDB-lite"/>
    </source>
</evidence>
<accession>H2AZP3</accession>
<dbReference type="SMART" id="SM00444">
    <property type="entry name" value="GYF"/>
    <property type="match status" value="1"/>
</dbReference>
<sequence>MNFEHNSPIPTSADQPLKQSSSFSSIHAHFNKLSVQTGGGNLDNMENSINQGFTRTVNPLSNGVRAPLSRTTSLMDSIGIQRASSPFTPSKRDPFDALQSQDHTLLNSWNHNPTDFPMNNGPVQVPAPLTAQDPMSRIGDFSSALPSNSMMPGYNTTPGTPSTFTGKRFPAFHSPAVALDPMSRQPSQWKYLDHQGNIQGPFDSSNMSLWFRSNYFQPALQICRVGTSPEPLGINNKFIPLGELMAKLNNFTDPFTCFDDIAATATAIPANNNAKPFKSNTNDNNVTPKAKVESDDFTFDEILHLKDSEGGYYHEVAVPVPVNRKHVKKIDYDTIIEDRKLPEIFEIKETLCYHKLDKNGVPIEPASANQPLVQEVKEIEAVKTSVEAVKTSVEAVKTSVEALPVPKEILETKVEETSPSKSAKQTNDDKERKLKEKAELMAKKLLEEQERDELERKKREEQRNLKKQKKLKEQEEKKSKAKKEAEEKVRKAEEKKQKNAEEEDKDGAQNQNQIPKTTVAPWAGKIKEKPSIKAVSIAELQRQEDERQAKVERRKLEEAEKLSQQILKEEREKQQLKSVLTWANNPSSNSVPININIKSQLKKLPIKSSPTTAKASITPVAKEFEDPSFIEEQKKIWEQVQRTSKTKTATTTVSSNANNNAWTTVSSKSAMTTNKNSTRQIGSSTSIPGLKVKSTPVAASIPAAYPGNASISLRRDFLKWCKSQMKLNQGITATNVLEVLLSLPAGPEAKEIIADTIYSNSSMMDGRRFATEFVKRRVACEKEVNDPLSWSEALALPEGNADDWEFQVVSKKKGRRS</sequence>
<dbReference type="Proteomes" id="UP000005220">
    <property type="component" value="Chromosome 9"/>
</dbReference>
<organism evidence="4 5">
    <name type="scientific">Kazachstania africana (strain ATCC 22294 / BCRC 22015 / CBS 2517 / CECT 1963 / NBRC 1671 / NRRL Y-8276)</name>
    <name type="common">Yeast</name>
    <name type="synonym">Kluyveromyces africanus</name>
    <dbReference type="NCBI Taxonomy" id="1071382"/>
    <lineage>
        <taxon>Eukaryota</taxon>
        <taxon>Fungi</taxon>
        <taxon>Dikarya</taxon>
        <taxon>Ascomycota</taxon>
        <taxon>Saccharomycotina</taxon>
        <taxon>Saccharomycetes</taxon>
        <taxon>Saccharomycetales</taxon>
        <taxon>Saccharomycetaceae</taxon>
        <taxon>Kazachstania</taxon>
    </lineage>
</organism>
<dbReference type="SUPFAM" id="SSF55277">
    <property type="entry name" value="GYF domain"/>
    <property type="match status" value="1"/>
</dbReference>
<reference evidence="4 5" key="1">
    <citation type="journal article" date="2011" name="Proc. Natl. Acad. Sci. U.S.A.">
        <title>Evolutionary erosion of yeast sex chromosomes by mating-type switching accidents.</title>
        <authorList>
            <person name="Gordon J.L."/>
            <person name="Armisen D."/>
            <person name="Proux-Wera E."/>
            <person name="Oheigeartaigh S.S."/>
            <person name="Byrne K.P."/>
            <person name="Wolfe K.H."/>
        </authorList>
    </citation>
    <scope>NUCLEOTIDE SEQUENCE [LARGE SCALE GENOMIC DNA]</scope>
    <source>
        <strain evidence="5">ATCC 22294 / BCRC 22015 / CBS 2517 / CECT 1963 / NBRC 1671 / NRRL Y-8276</strain>
    </source>
</reference>
<dbReference type="CDD" id="cd00072">
    <property type="entry name" value="GYF"/>
    <property type="match status" value="1"/>
</dbReference>
<dbReference type="EMBL" id="HE650829">
    <property type="protein sequence ID" value="CCF59843.1"/>
    <property type="molecule type" value="Genomic_DNA"/>
</dbReference>
<evidence type="ECO:0000313" key="4">
    <source>
        <dbReference type="EMBL" id="CCF59843.1"/>
    </source>
</evidence>
<dbReference type="HOGENOM" id="CLU_019270_0_0_1"/>
<feature type="region of interest" description="Disordered" evidence="2">
    <location>
        <begin position="451"/>
        <end position="530"/>
    </location>
</feature>
<dbReference type="InterPro" id="IPR003169">
    <property type="entry name" value="GYF"/>
</dbReference>
<feature type="compositionally biased region" description="Basic and acidic residues" evidence="2">
    <location>
        <begin position="471"/>
        <end position="500"/>
    </location>
</feature>
<dbReference type="OrthoDB" id="48509at2759"/>
<proteinExistence type="predicted"/>
<dbReference type="GO" id="GO:0051664">
    <property type="term" value="P:nuclear pore localization"/>
    <property type="evidence" value="ECO:0007669"/>
    <property type="project" value="EnsemblFungi"/>
</dbReference>
<dbReference type="PROSITE" id="PS50829">
    <property type="entry name" value="GYF"/>
    <property type="match status" value="1"/>
</dbReference>
<dbReference type="InParanoid" id="H2AZP3"/>
<evidence type="ECO:0000256" key="1">
    <source>
        <dbReference type="SAM" id="Coils"/>
    </source>
</evidence>
<keyword evidence="5" id="KW-1185">Reference proteome</keyword>
<feature type="domain" description="GYF" evidence="3">
    <location>
        <begin position="186"/>
        <end position="242"/>
    </location>
</feature>
<dbReference type="eggNOG" id="KOG1862">
    <property type="taxonomic scope" value="Eukaryota"/>
</dbReference>
<dbReference type="STRING" id="1071382.H2AZP3"/>
<dbReference type="GO" id="GO:0005737">
    <property type="term" value="C:cytoplasm"/>
    <property type="evidence" value="ECO:0007669"/>
    <property type="project" value="EnsemblFungi"/>
</dbReference>
<name>H2AZP3_KAZAF</name>
<feature type="region of interest" description="Disordered" evidence="2">
    <location>
        <begin position="411"/>
        <end position="433"/>
    </location>
</feature>
<feature type="compositionally biased region" description="Polar residues" evidence="2">
    <location>
        <begin position="668"/>
        <end position="687"/>
    </location>
</feature>
<dbReference type="InterPro" id="IPR035445">
    <property type="entry name" value="GYF-like_dom_sf"/>
</dbReference>
<feature type="compositionally biased region" description="Basic and acidic residues" evidence="2">
    <location>
        <begin position="451"/>
        <end position="464"/>
    </location>
</feature>
<dbReference type="GeneID" id="13883479"/>
<feature type="region of interest" description="Disordered" evidence="2">
    <location>
        <begin position="667"/>
        <end position="687"/>
    </location>
</feature>
<feature type="region of interest" description="Disordered" evidence="2">
    <location>
        <begin position="1"/>
        <end position="22"/>
    </location>
</feature>
<dbReference type="Pfam" id="PF02213">
    <property type="entry name" value="GYF"/>
    <property type="match status" value="1"/>
</dbReference>
<gene>
    <name evidence="4" type="primary">KAFR0I00620</name>
    <name evidence="4" type="ORF">KAFR_0I00620</name>
</gene>
<dbReference type="FunCoup" id="H2AZP3">
    <property type="interactions" value="45"/>
</dbReference>
<evidence type="ECO:0000259" key="3">
    <source>
        <dbReference type="PROSITE" id="PS50829"/>
    </source>
</evidence>